<evidence type="ECO:0000313" key="5">
    <source>
        <dbReference type="Proteomes" id="UP000726737"/>
    </source>
</evidence>
<dbReference type="GO" id="GO:0043043">
    <property type="term" value="P:peptide biosynthetic process"/>
    <property type="evidence" value="ECO:0007669"/>
    <property type="project" value="InterPro"/>
</dbReference>
<dbReference type="Proteomes" id="UP000726737">
    <property type="component" value="Unassembled WGS sequence"/>
</dbReference>
<accession>A0A9P6U5L6</accession>
<dbReference type="PANTHER" id="PTHR30053:SF14">
    <property type="entry name" value="TRANSLATION ELONGATION FACTOR KOW-LIKE DOMAIN-CONTAINING PROTEIN"/>
    <property type="match status" value="1"/>
</dbReference>
<reference evidence="4" key="1">
    <citation type="journal article" date="2020" name="Fungal Divers.">
        <title>Resolving the Mortierellaceae phylogeny through synthesis of multi-gene phylogenetics and phylogenomics.</title>
        <authorList>
            <person name="Vandepol N."/>
            <person name="Liber J."/>
            <person name="Desiro A."/>
            <person name="Na H."/>
            <person name="Kennedy M."/>
            <person name="Barry K."/>
            <person name="Grigoriev I.V."/>
            <person name="Miller A.N."/>
            <person name="O'Donnell K."/>
            <person name="Stajich J.E."/>
            <person name="Bonito G."/>
        </authorList>
    </citation>
    <scope>NUCLEOTIDE SEQUENCE</scope>
    <source>
        <strain evidence="4">KOD948</strain>
    </source>
</reference>
<evidence type="ECO:0000313" key="4">
    <source>
        <dbReference type="EMBL" id="KAG0260718.1"/>
    </source>
</evidence>
<evidence type="ECO:0000256" key="1">
    <source>
        <dbReference type="ARBA" id="ARBA00009479"/>
    </source>
</evidence>
<evidence type="ECO:0000259" key="3">
    <source>
        <dbReference type="SMART" id="SM01185"/>
    </source>
</evidence>
<evidence type="ECO:0000259" key="2">
    <source>
        <dbReference type="SMART" id="SM00841"/>
    </source>
</evidence>
<gene>
    <name evidence="4" type="ORF">BG011_001667</name>
</gene>
<dbReference type="AlphaFoldDB" id="A0A9P6U5L6"/>
<organism evidence="4 5">
    <name type="scientific">Mortierella polycephala</name>
    <dbReference type="NCBI Taxonomy" id="41804"/>
    <lineage>
        <taxon>Eukaryota</taxon>
        <taxon>Fungi</taxon>
        <taxon>Fungi incertae sedis</taxon>
        <taxon>Mucoromycota</taxon>
        <taxon>Mortierellomycotina</taxon>
        <taxon>Mortierellomycetes</taxon>
        <taxon>Mortierellales</taxon>
        <taxon>Mortierellaceae</taxon>
        <taxon>Mortierella</taxon>
    </lineage>
</organism>
<dbReference type="PROSITE" id="PS01275">
    <property type="entry name" value="EFP"/>
    <property type="match status" value="1"/>
</dbReference>
<dbReference type="InterPro" id="IPR013852">
    <property type="entry name" value="Transl_elong_P/YeiP_CS"/>
</dbReference>
<proteinExistence type="inferred from homology"/>
<dbReference type="Gene3D" id="2.40.50.140">
    <property type="entry name" value="Nucleic acid-binding proteins"/>
    <property type="match status" value="2"/>
</dbReference>
<dbReference type="Pfam" id="PF08207">
    <property type="entry name" value="EFP_N"/>
    <property type="match status" value="1"/>
</dbReference>
<dbReference type="Gene3D" id="2.30.30.30">
    <property type="match status" value="1"/>
</dbReference>
<dbReference type="GO" id="GO:0003746">
    <property type="term" value="F:translation elongation factor activity"/>
    <property type="evidence" value="ECO:0007669"/>
    <property type="project" value="InterPro"/>
</dbReference>
<protein>
    <recommendedName>
        <fullName evidence="6">Elongation factor P</fullName>
    </recommendedName>
</protein>
<dbReference type="Pfam" id="PF01132">
    <property type="entry name" value="EFP"/>
    <property type="match status" value="1"/>
</dbReference>
<dbReference type="InterPro" id="IPR014722">
    <property type="entry name" value="Rib_uL2_dom2"/>
</dbReference>
<feature type="domain" description="Elongation factor P C-terminal" evidence="2">
    <location>
        <begin position="181"/>
        <end position="236"/>
    </location>
</feature>
<dbReference type="SUPFAM" id="SSF50249">
    <property type="entry name" value="Nucleic acid-binding proteins"/>
    <property type="match status" value="2"/>
</dbReference>
<dbReference type="SUPFAM" id="SSF50104">
    <property type="entry name" value="Translation proteins SH3-like domain"/>
    <property type="match status" value="1"/>
</dbReference>
<dbReference type="InterPro" id="IPR001059">
    <property type="entry name" value="Transl_elong_P/YeiP_cen"/>
</dbReference>
<dbReference type="EMBL" id="JAAAJA010000146">
    <property type="protein sequence ID" value="KAG0260718.1"/>
    <property type="molecule type" value="Genomic_DNA"/>
</dbReference>
<dbReference type="InterPro" id="IPR012340">
    <property type="entry name" value="NA-bd_OB-fold"/>
</dbReference>
<dbReference type="NCBIfam" id="NF001810">
    <property type="entry name" value="PRK00529.1"/>
    <property type="match status" value="1"/>
</dbReference>
<name>A0A9P6U5L6_9FUNG</name>
<dbReference type="Pfam" id="PF09285">
    <property type="entry name" value="Elong-fact-P_C"/>
    <property type="match status" value="1"/>
</dbReference>
<dbReference type="PANTHER" id="PTHR30053">
    <property type="entry name" value="ELONGATION FACTOR P"/>
    <property type="match status" value="1"/>
</dbReference>
<comment type="similarity">
    <text evidence="1">Belongs to the elongation factor P family.</text>
</comment>
<dbReference type="InterPro" id="IPR015365">
    <property type="entry name" value="Elong-fact-P_C"/>
</dbReference>
<dbReference type="SMART" id="SM00841">
    <property type="entry name" value="Elong-fact-P_C"/>
    <property type="match status" value="1"/>
</dbReference>
<dbReference type="InterPro" id="IPR013185">
    <property type="entry name" value="Transl_elong_KOW-like"/>
</dbReference>
<feature type="domain" description="Translation elongation factor P/YeiP central" evidence="3">
    <location>
        <begin position="112"/>
        <end position="162"/>
    </location>
</feature>
<dbReference type="PIRSF" id="PIRSF005901">
    <property type="entry name" value="EF-P"/>
    <property type="match status" value="1"/>
</dbReference>
<dbReference type="GO" id="GO:0005829">
    <property type="term" value="C:cytosol"/>
    <property type="evidence" value="ECO:0007669"/>
    <property type="project" value="UniProtKB-ARBA"/>
</dbReference>
<dbReference type="FunFam" id="2.40.50.140:FF:000004">
    <property type="entry name" value="Elongation factor P"/>
    <property type="match status" value="1"/>
</dbReference>
<dbReference type="OrthoDB" id="7025426at2759"/>
<dbReference type="SMART" id="SM01185">
    <property type="entry name" value="EFP"/>
    <property type="match status" value="1"/>
</dbReference>
<sequence length="237" mass="26838">MASIQRTRILGATTIRTCFSRSPLVPHRPALTAYKALTLDQERGFKSNVLQVRKGFVVEINNSLSVVLKRETSVMGRGTSTVKLEIQDLFTGTKHTERFRSSDMVEVTELEDHKCQYLYRDDGNVHLMDPDTFEMYEIPESLLEDRQIQMLQPDMHVHLSLFRPDPDVPAKPISIKLPAQSVYEVKETQALAAQANKSTVHKNANLENGIKVQVPEFVNIGDKVVVDTETGKYVRRA</sequence>
<evidence type="ECO:0008006" key="6">
    <source>
        <dbReference type="Google" id="ProtNLM"/>
    </source>
</evidence>
<dbReference type="InterPro" id="IPR020599">
    <property type="entry name" value="Transl_elong_fac_P/YeiP"/>
</dbReference>
<dbReference type="InterPro" id="IPR008991">
    <property type="entry name" value="Translation_prot_SH3-like_sf"/>
</dbReference>
<comment type="caution">
    <text evidence="4">The sequence shown here is derived from an EMBL/GenBank/DDBJ whole genome shotgun (WGS) entry which is preliminary data.</text>
</comment>
<keyword evidence="5" id="KW-1185">Reference proteome</keyword>